<dbReference type="GO" id="GO:0003905">
    <property type="term" value="F:alkylbase DNA N-glycosylase activity"/>
    <property type="evidence" value="ECO:0007669"/>
    <property type="project" value="InterPro"/>
</dbReference>
<evidence type="ECO:0000256" key="5">
    <source>
        <dbReference type="HAMAP-Rule" id="MF_00527"/>
    </source>
</evidence>
<gene>
    <name evidence="6" type="ORF">SAMN04488505_1021025</name>
</gene>
<dbReference type="FunFam" id="3.10.300.10:FF:000001">
    <property type="entry name" value="Putative 3-methyladenine DNA glycosylase"/>
    <property type="match status" value="1"/>
</dbReference>
<evidence type="ECO:0000313" key="7">
    <source>
        <dbReference type="Proteomes" id="UP000198984"/>
    </source>
</evidence>
<organism evidence="6 7">
    <name type="scientific">Chitinophaga rupis</name>
    <dbReference type="NCBI Taxonomy" id="573321"/>
    <lineage>
        <taxon>Bacteria</taxon>
        <taxon>Pseudomonadati</taxon>
        <taxon>Bacteroidota</taxon>
        <taxon>Chitinophagia</taxon>
        <taxon>Chitinophagales</taxon>
        <taxon>Chitinophagaceae</taxon>
        <taxon>Chitinophaga</taxon>
    </lineage>
</organism>
<keyword evidence="7" id="KW-1185">Reference proteome</keyword>
<dbReference type="GO" id="GO:0003677">
    <property type="term" value="F:DNA binding"/>
    <property type="evidence" value="ECO:0007669"/>
    <property type="project" value="InterPro"/>
</dbReference>
<evidence type="ECO:0000256" key="4">
    <source>
        <dbReference type="ARBA" id="ARBA00023204"/>
    </source>
</evidence>
<keyword evidence="4 5" id="KW-0234">DNA repair</keyword>
<evidence type="ECO:0000313" key="6">
    <source>
        <dbReference type="EMBL" id="SEL75465.1"/>
    </source>
</evidence>
<dbReference type="HAMAP" id="MF_00527">
    <property type="entry name" value="3MGH"/>
    <property type="match status" value="1"/>
</dbReference>
<dbReference type="STRING" id="573321.SAMN04488505_1021025"/>
<proteinExistence type="inferred from homology"/>
<dbReference type="InterPro" id="IPR036995">
    <property type="entry name" value="MPG_sf"/>
</dbReference>
<dbReference type="GO" id="GO:0006284">
    <property type="term" value="P:base-excision repair"/>
    <property type="evidence" value="ECO:0007669"/>
    <property type="project" value="InterPro"/>
</dbReference>
<protein>
    <recommendedName>
        <fullName evidence="5">Putative 3-methyladenine DNA glycosylase</fullName>
        <ecNumber evidence="5">3.2.2.-</ecNumber>
    </recommendedName>
</protein>
<dbReference type="Gene3D" id="3.10.300.10">
    <property type="entry name" value="Methylpurine-DNA glycosylase (MPG)"/>
    <property type="match status" value="1"/>
</dbReference>
<dbReference type="InterPro" id="IPR003180">
    <property type="entry name" value="MPG"/>
</dbReference>
<dbReference type="OrthoDB" id="9794313at2"/>
<dbReference type="EMBL" id="FOBB01000002">
    <property type="protein sequence ID" value="SEL75465.1"/>
    <property type="molecule type" value="Genomic_DNA"/>
</dbReference>
<accession>A0A1H7SSV3</accession>
<dbReference type="PANTHER" id="PTHR10429">
    <property type="entry name" value="DNA-3-METHYLADENINE GLYCOSYLASE"/>
    <property type="match status" value="1"/>
</dbReference>
<keyword evidence="2 5" id="KW-0227">DNA damage</keyword>
<dbReference type="NCBIfam" id="TIGR00567">
    <property type="entry name" value="3mg"/>
    <property type="match status" value="1"/>
</dbReference>
<evidence type="ECO:0000256" key="1">
    <source>
        <dbReference type="ARBA" id="ARBA00009232"/>
    </source>
</evidence>
<dbReference type="CDD" id="cd00540">
    <property type="entry name" value="AAG"/>
    <property type="match status" value="1"/>
</dbReference>
<dbReference type="Proteomes" id="UP000198984">
    <property type="component" value="Unassembled WGS sequence"/>
</dbReference>
<dbReference type="InterPro" id="IPR011034">
    <property type="entry name" value="Formyl_transferase-like_C_sf"/>
</dbReference>
<sequence>MKKLGYDFYNREDVLTIAQELLGKVLVTKFNGAVTSGRIVETEAYQGVTDRASHAYGGRRTNRTEIMFGKAGTAYVYLCYGIHHLFNVVTNKENTPHAILIRAIAPLNGIPHMLARTGRTKADYTLGKGPGNVSKALGINTQHTGTSLTGKELYIADDDFIVSPSAIGITKRIGVDYAGEDALLPYRFILKDSPYVSGRKIRS</sequence>
<dbReference type="Pfam" id="PF02245">
    <property type="entry name" value="Pur_DNA_glyco"/>
    <property type="match status" value="1"/>
</dbReference>
<dbReference type="RefSeq" id="WP_089911320.1">
    <property type="nucleotide sequence ID" value="NZ_FOBB01000002.1"/>
</dbReference>
<evidence type="ECO:0000256" key="3">
    <source>
        <dbReference type="ARBA" id="ARBA00022801"/>
    </source>
</evidence>
<dbReference type="PANTHER" id="PTHR10429:SF0">
    <property type="entry name" value="DNA-3-METHYLADENINE GLYCOSYLASE"/>
    <property type="match status" value="1"/>
</dbReference>
<keyword evidence="3 5" id="KW-0378">Hydrolase</keyword>
<evidence type="ECO:0000256" key="2">
    <source>
        <dbReference type="ARBA" id="ARBA00022763"/>
    </source>
</evidence>
<dbReference type="EC" id="3.2.2.-" evidence="5"/>
<comment type="similarity">
    <text evidence="1 5">Belongs to the DNA glycosylase MPG family.</text>
</comment>
<name>A0A1H7SSV3_9BACT</name>
<dbReference type="AlphaFoldDB" id="A0A1H7SSV3"/>
<dbReference type="SUPFAM" id="SSF50486">
    <property type="entry name" value="FMT C-terminal domain-like"/>
    <property type="match status" value="1"/>
</dbReference>
<reference evidence="6 7" key="1">
    <citation type="submission" date="2016-10" db="EMBL/GenBank/DDBJ databases">
        <authorList>
            <person name="de Groot N.N."/>
        </authorList>
    </citation>
    <scope>NUCLEOTIDE SEQUENCE [LARGE SCALE GENOMIC DNA]</scope>
    <source>
        <strain evidence="6 7">DSM 21039</strain>
    </source>
</reference>